<keyword evidence="3" id="KW-0238">DNA-binding</keyword>
<accession>A0ABN2TD96</accession>
<dbReference type="Pfam" id="PF21531">
    <property type="entry name" value="Rv2175c_wHTH"/>
    <property type="match status" value="1"/>
</dbReference>
<evidence type="ECO:0000259" key="2">
    <source>
        <dbReference type="Pfam" id="PF21531"/>
    </source>
</evidence>
<dbReference type="InterPro" id="IPR041098">
    <property type="entry name" value="Rv2175c_C"/>
</dbReference>
<dbReference type="InterPro" id="IPR048576">
    <property type="entry name" value="Rv2175c_wHTH"/>
</dbReference>
<feature type="domain" description="DNA-binding protein Rv2175c wHTH" evidence="2">
    <location>
        <begin position="9"/>
        <end position="55"/>
    </location>
</feature>
<dbReference type="GO" id="GO:0003677">
    <property type="term" value="F:DNA binding"/>
    <property type="evidence" value="ECO:0007669"/>
    <property type="project" value="UniProtKB-KW"/>
</dbReference>
<feature type="domain" description="Rv2175c C-terminal" evidence="1">
    <location>
        <begin position="61"/>
        <end position="116"/>
    </location>
</feature>
<dbReference type="Proteomes" id="UP001500755">
    <property type="component" value="Unassembled WGS sequence"/>
</dbReference>
<evidence type="ECO:0000259" key="1">
    <source>
        <dbReference type="Pfam" id="PF18367"/>
    </source>
</evidence>
<evidence type="ECO:0000313" key="4">
    <source>
        <dbReference type="Proteomes" id="UP001500755"/>
    </source>
</evidence>
<sequence>MSTAIELVEEWLTLPDIAENTGLGISKVRRMVEDRAIVGFKHGDPVVYRVPALFIDGDAAVKHLRGTLVLLQDAGFSDEEAIAWLFTPDDSLPGRPIDLLRANNRGEVRRRAQALAF</sequence>
<gene>
    <name evidence="3" type="ORF">GCM10009755_14380</name>
</gene>
<proteinExistence type="predicted"/>
<evidence type="ECO:0000313" key="3">
    <source>
        <dbReference type="EMBL" id="GAA2005723.1"/>
    </source>
</evidence>
<dbReference type="RefSeq" id="WP_344308316.1">
    <property type="nucleotide sequence ID" value="NZ_BAAANO010000013.1"/>
</dbReference>
<comment type="caution">
    <text evidence="3">The sequence shown here is derived from an EMBL/GenBank/DDBJ whole genome shotgun (WGS) entry which is preliminary data.</text>
</comment>
<name>A0ABN2TD96_9MICO</name>
<keyword evidence="4" id="KW-1185">Reference proteome</keyword>
<reference evidence="3 4" key="1">
    <citation type="journal article" date="2019" name="Int. J. Syst. Evol. Microbiol.">
        <title>The Global Catalogue of Microorganisms (GCM) 10K type strain sequencing project: providing services to taxonomists for standard genome sequencing and annotation.</title>
        <authorList>
            <consortium name="The Broad Institute Genomics Platform"/>
            <consortium name="The Broad Institute Genome Sequencing Center for Infectious Disease"/>
            <person name="Wu L."/>
            <person name="Ma J."/>
        </authorList>
    </citation>
    <scope>NUCLEOTIDE SEQUENCE [LARGE SCALE GENOMIC DNA]</scope>
    <source>
        <strain evidence="3 4">JCM 14546</strain>
    </source>
</reference>
<protein>
    <submittedName>
        <fullName evidence="3">Rv2175c family DNA-binding protein</fullName>
    </submittedName>
</protein>
<dbReference type="Pfam" id="PF18367">
    <property type="entry name" value="Rv2175c_C"/>
    <property type="match status" value="1"/>
</dbReference>
<organism evidence="3 4">
    <name type="scientific">Brevibacterium samyangense</name>
    <dbReference type="NCBI Taxonomy" id="366888"/>
    <lineage>
        <taxon>Bacteria</taxon>
        <taxon>Bacillati</taxon>
        <taxon>Actinomycetota</taxon>
        <taxon>Actinomycetes</taxon>
        <taxon>Micrococcales</taxon>
        <taxon>Brevibacteriaceae</taxon>
        <taxon>Brevibacterium</taxon>
    </lineage>
</organism>
<dbReference type="EMBL" id="BAAANO010000013">
    <property type="protein sequence ID" value="GAA2005723.1"/>
    <property type="molecule type" value="Genomic_DNA"/>
</dbReference>